<name>A0A0F3KBB1_9GAMM</name>
<dbReference type="Gene3D" id="1.10.10.10">
    <property type="entry name" value="Winged helix-like DNA-binding domain superfamily/Winged helix DNA-binding domain"/>
    <property type="match status" value="1"/>
</dbReference>
<keyword evidence="3" id="KW-0238">DNA-binding</keyword>
<dbReference type="PRINTS" id="PR00039">
    <property type="entry name" value="HTHLYSR"/>
</dbReference>
<dbReference type="GO" id="GO:0003700">
    <property type="term" value="F:DNA-binding transcription factor activity"/>
    <property type="evidence" value="ECO:0007669"/>
    <property type="project" value="InterPro"/>
</dbReference>
<dbReference type="InterPro" id="IPR037402">
    <property type="entry name" value="YidZ_PBP2"/>
</dbReference>
<dbReference type="InterPro" id="IPR036390">
    <property type="entry name" value="WH_DNA-bd_sf"/>
</dbReference>
<dbReference type="GO" id="GO:0003677">
    <property type="term" value="F:DNA binding"/>
    <property type="evidence" value="ECO:0007669"/>
    <property type="project" value="UniProtKB-KW"/>
</dbReference>
<evidence type="ECO:0000313" key="7">
    <source>
        <dbReference type="Proteomes" id="UP000033651"/>
    </source>
</evidence>
<feature type="domain" description="HTH lysR-type" evidence="5">
    <location>
        <begin position="6"/>
        <end position="63"/>
    </location>
</feature>
<protein>
    <submittedName>
        <fullName evidence="6">LysR family transcriptional regulator</fullName>
    </submittedName>
</protein>
<dbReference type="EMBL" id="JZRB01000044">
    <property type="protein sequence ID" value="KJV28446.1"/>
    <property type="molecule type" value="Genomic_DNA"/>
</dbReference>
<evidence type="ECO:0000256" key="4">
    <source>
        <dbReference type="ARBA" id="ARBA00023163"/>
    </source>
</evidence>
<evidence type="ECO:0000259" key="5">
    <source>
        <dbReference type="PROSITE" id="PS50931"/>
    </source>
</evidence>
<keyword evidence="4" id="KW-0804">Transcription</keyword>
<accession>A0A0F3KBB1</accession>
<evidence type="ECO:0000313" key="6">
    <source>
        <dbReference type="EMBL" id="KJV28446.1"/>
    </source>
</evidence>
<proteinExistence type="inferred from homology"/>
<evidence type="ECO:0000256" key="2">
    <source>
        <dbReference type="ARBA" id="ARBA00023015"/>
    </source>
</evidence>
<comment type="similarity">
    <text evidence="1">Belongs to the LysR transcriptional regulatory family.</text>
</comment>
<dbReference type="OrthoDB" id="8557381at2"/>
<dbReference type="RefSeq" id="WP_045830798.1">
    <property type="nucleotide sequence ID" value="NZ_JZRB01000044.1"/>
</dbReference>
<evidence type="ECO:0000256" key="3">
    <source>
        <dbReference type="ARBA" id="ARBA00023125"/>
    </source>
</evidence>
<dbReference type="SUPFAM" id="SSF53850">
    <property type="entry name" value="Periplasmic binding protein-like II"/>
    <property type="match status" value="1"/>
</dbReference>
<keyword evidence="2" id="KW-0805">Transcription regulation</keyword>
<dbReference type="Pfam" id="PF00126">
    <property type="entry name" value="HTH_1"/>
    <property type="match status" value="1"/>
</dbReference>
<dbReference type="InterPro" id="IPR000847">
    <property type="entry name" value="LysR_HTH_N"/>
</dbReference>
<keyword evidence="7" id="KW-1185">Reference proteome</keyword>
<dbReference type="Pfam" id="PF03466">
    <property type="entry name" value="LysR_substrate"/>
    <property type="match status" value="1"/>
</dbReference>
<organism evidence="6 7">
    <name type="scientific">Luteibacter yeojuensis</name>
    <dbReference type="NCBI Taxonomy" id="345309"/>
    <lineage>
        <taxon>Bacteria</taxon>
        <taxon>Pseudomonadati</taxon>
        <taxon>Pseudomonadota</taxon>
        <taxon>Gammaproteobacteria</taxon>
        <taxon>Lysobacterales</taxon>
        <taxon>Rhodanobacteraceae</taxon>
        <taxon>Luteibacter</taxon>
    </lineage>
</organism>
<dbReference type="InterPro" id="IPR036388">
    <property type="entry name" value="WH-like_DNA-bd_sf"/>
</dbReference>
<dbReference type="InterPro" id="IPR005119">
    <property type="entry name" value="LysR_subst-bd"/>
</dbReference>
<dbReference type="Proteomes" id="UP000033651">
    <property type="component" value="Unassembled WGS sequence"/>
</dbReference>
<dbReference type="CDD" id="cd08417">
    <property type="entry name" value="PBP2_Nitroaromatics_like"/>
    <property type="match status" value="1"/>
</dbReference>
<dbReference type="SUPFAM" id="SSF46785">
    <property type="entry name" value="Winged helix' DNA-binding domain"/>
    <property type="match status" value="1"/>
</dbReference>
<dbReference type="PANTHER" id="PTHR30118">
    <property type="entry name" value="HTH-TYPE TRANSCRIPTIONAL REGULATOR LEUO-RELATED"/>
    <property type="match status" value="1"/>
</dbReference>
<evidence type="ECO:0000256" key="1">
    <source>
        <dbReference type="ARBA" id="ARBA00009437"/>
    </source>
</evidence>
<dbReference type="InterPro" id="IPR050389">
    <property type="entry name" value="LysR-type_TF"/>
</dbReference>
<dbReference type="AlphaFoldDB" id="A0A0F3KBB1"/>
<dbReference type="Gene3D" id="3.40.190.10">
    <property type="entry name" value="Periplasmic binding protein-like II"/>
    <property type="match status" value="2"/>
</dbReference>
<sequence length="303" mass="32320">MDFHGIDLNLLAAFDALMRERNVTRAAAEVGVSQPAMSAALSRLRKLAGDPLFHRSAAGLLPTARARDLAGPIAEALQQIRAVLVEDTAFVPAQATQTFKIGLPDYPAFVLLPGITVALREQAPGATLALHAFTGRDEAVDLLDAGAIDMAIGVPPLHGDGRILSRPVLRDSFVTIVANGHPVARRGMDIKAFLSLSHVLASPEGEGYGLVDHALAQQGKKRRLAMTLPQMFVVPSVIAQTDLTATLMQRVVRASPAARTIATFPPPVPLPDITFHALWHRRTDANPAQAWFRDLVAACAAAL</sequence>
<dbReference type="PANTHER" id="PTHR30118:SF15">
    <property type="entry name" value="TRANSCRIPTIONAL REGULATORY PROTEIN"/>
    <property type="match status" value="1"/>
</dbReference>
<dbReference type="PATRIC" id="fig|345309.4.peg.3162"/>
<dbReference type="PROSITE" id="PS50931">
    <property type="entry name" value="HTH_LYSR"/>
    <property type="match status" value="1"/>
</dbReference>
<reference evidence="6 7" key="1">
    <citation type="submission" date="2015-03" db="EMBL/GenBank/DDBJ databases">
        <title>Draft genome sequence of Luteibacter yeojuensis strain SU11.</title>
        <authorList>
            <person name="Sulaiman J."/>
            <person name="Priya K."/>
            <person name="Chan K.-G."/>
        </authorList>
    </citation>
    <scope>NUCLEOTIDE SEQUENCE [LARGE SCALE GENOMIC DNA]</scope>
    <source>
        <strain evidence="6 7">SU11</strain>
    </source>
</reference>
<comment type="caution">
    <text evidence="6">The sequence shown here is derived from an EMBL/GenBank/DDBJ whole genome shotgun (WGS) entry which is preliminary data.</text>
</comment>
<gene>
    <name evidence="6" type="ORF">VI08_16915</name>
</gene>